<dbReference type="EMBL" id="CP137640">
    <property type="protein sequence ID" value="WVX81206.1"/>
    <property type="molecule type" value="Genomic_DNA"/>
</dbReference>
<proteinExistence type="predicted"/>
<organism evidence="1 2">
    <name type="scientific">Niallia oryzisoli</name>
    <dbReference type="NCBI Taxonomy" id="1737571"/>
    <lineage>
        <taxon>Bacteria</taxon>
        <taxon>Bacillati</taxon>
        <taxon>Bacillota</taxon>
        <taxon>Bacilli</taxon>
        <taxon>Bacillales</taxon>
        <taxon>Bacillaceae</taxon>
        <taxon>Niallia</taxon>
    </lineage>
</organism>
<dbReference type="InterPro" id="IPR058930">
    <property type="entry name" value="YwzD"/>
</dbReference>
<dbReference type="RefSeq" id="WP_338450136.1">
    <property type="nucleotide sequence ID" value="NZ_CP137640.1"/>
</dbReference>
<dbReference type="Pfam" id="PF26162">
    <property type="entry name" value="YwzD"/>
    <property type="match status" value="1"/>
</dbReference>
<reference evidence="1 2" key="1">
    <citation type="submission" date="2023-10" db="EMBL/GenBank/DDBJ databases">
        <title>Niallia locisalis sp.nov. isolated from a salt pond sample.</title>
        <authorList>
            <person name="Li X.-J."/>
            <person name="Dong L."/>
        </authorList>
    </citation>
    <scope>NUCLEOTIDE SEQUENCE [LARGE SCALE GENOMIC DNA]</scope>
    <source>
        <strain evidence="1 2">DSM 29761</strain>
    </source>
</reference>
<gene>
    <name evidence="1" type="ORF">R4Z09_29100</name>
</gene>
<protein>
    <submittedName>
        <fullName evidence="1">Uncharacterized protein</fullName>
    </submittedName>
</protein>
<evidence type="ECO:0000313" key="2">
    <source>
        <dbReference type="Proteomes" id="UP001357223"/>
    </source>
</evidence>
<dbReference type="Proteomes" id="UP001357223">
    <property type="component" value="Chromosome"/>
</dbReference>
<accession>A0ABZ2CBS9</accession>
<name>A0ABZ2CBS9_9BACI</name>
<sequence>MKEQKSKEMQLFKNLLQRMYEKGESDERVSTKDLLKDMEGDLRMILSQNN</sequence>
<keyword evidence="2" id="KW-1185">Reference proteome</keyword>
<evidence type="ECO:0000313" key="1">
    <source>
        <dbReference type="EMBL" id="WVX81206.1"/>
    </source>
</evidence>